<dbReference type="InterPro" id="IPR012341">
    <property type="entry name" value="6hp_glycosidase-like_sf"/>
</dbReference>
<feature type="domain" description="Trehalase-like N-terminal" evidence="2">
    <location>
        <begin position="10"/>
        <end position="156"/>
    </location>
</feature>
<dbReference type="PANTHER" id="PTHR31616">
    <property type="entry name" value="TREHALASE"/>
    <property type="match status" value="1"/>
</dbReference>
<dbReference type="Pfam" id="PF00723">
    <property type="entry name" value="Glyco_hydro_15"/>
    <property type="match status" value="1"/>
</dbReference>
<keyword evidence="3" id="KW-0378">Hydrolase</keyword>
<dbReference type="InterPro" id="IPR011613">
    <property type="entry name" value="GH15-like"/>
</dbReference>
<keyword evidence="4" id="KW-1185">Reference proteome</keyword>
<gene>
    <name evidence="3" type="ORF">OC25_13695</name>
</gene>
<dbReference type="AlphaFoldDB" id="A0A0C1D842"/>
<evidence type="ECO:0000259" key="1">
    <source>
        <dbReference type="Pfam" id="PF00723"/>
    </source>
</evidence>
<name>A0A0C1D842_9SPHI</name>
<dbReference type="EMBL" id="JSYN01000015">
    <property type="protein sequence ID" value="KIA93466.1"/>
    <property type="molecule type" value="Genomic_DNA"/>
</dbReference>
<feature type="domain" description="GH15-like" evidence="1">
    <location>
        <begin position="217"/>
        <end position="582"/>
    </location>
</feature>
<comment type="caution">
    <text evidence="3">The sequence shown here is derived from an EMBL/GenBank/DDBJ whole genome shotgun (WGS) entry which is preliminary data.</text>
</comment>
<proteinExistence type="predicted"/>
<dbReference type="Gene3D" id="1.50.10.10">
    <property type="match status" value="1"/>
</dbReference>
<accession>A0A0C1D842</accession>
<evidence type="ECO:0000313" key="4">
    <source>
        <dbReference type="Proteomes" id="UP000031246"/>
    </source>
</evidence>
<dbReference type="InterPro" id="IPR045582">
    <property type="entry name" value="Trehalase-like_N"/>
</dbReference>
<dbReference type="InterPro" id="IPR008928">
    <property type="entry name" value="6-hairpin_glycosidase_sf"/>
</dbReference>
<dbReference type="SUPFAM" id="SSF48208">
    <property type="entry name" value="Six-hairpin glycosidases"/>
    <property type="match status" value="1"/>
</dbReference>
<dbReference type="Pfam" id="PF19291">
    <property type="entry name" value="TREH_N"/>
    <property type="match status" value="1"/>
</dbReference>
<sequence length="594" mass="68450">MPEQHLYQTGIIGNCAFLAHVNKNTDISWLCWPRFDSSFVFGSLLDKQKGGEFSIRPQGEFSSNQYYVENTNVLRTEITAEDGTYRVTDFAPRFHLYERYFKPLMLIRKIEPLEGNPRISIKCKPVCNYGKNVMTVSRGSNHIDYLGCDENIRLSTNVSLTYIIDEKAFVLNETKYLVMTYGQNLEAPIVSTSENFLRETIAYWRLWIKHSSIAGFYQPFVIRSALVLKIHQYEDTGAIIAASTTSLPESPGSTRNWDYRYCWLRDSHYVLTSLNHIGHFEEMEKYFNYLSDISHAEDTRYQPLYGIAGERKITENTLDHLVGYRGEQPIRIGNQAYEHIQNDIYGQVLISMLPLYTDHRFVFSERSDSVKWIESVLSKIESTIDEKDAGIWEFRNIANVHCYSNLFQWAGAQAALKMAKTIGNKNFEYRAQVLIDKAAAHIEACYDPERRVYTNAVGSRHLDASTLQLIMMNYLDPASDKAKDHLKALEAELKTEDGLFYRYLHADDFGKPKTTFLICAFWYVEALACVGRTDEAIKEFENIIKYCNHLLLFSEDVDAKTGSQWGNFPQAYSHVGLMNAAYRIAIKLDRPIFL</sequence>
<dbReference type="Proteomes" id="UP000031246">
    <property type="component" value="Unassembled WGS sequence"/>
</dbReference>
<evidence type="ECO:0000259" key="2">
    <source>
        <dbReference type="Pfam" id="PF19291"/>
    </source>
</evidence>
<dbReference type="PANTHER" id="PTHR31616:SF0">
    <property type="entry name" value="GLUCAN 1,4-ALPHA-GLUCOSIDASE"/>
    <property type="match status" value="1"/>
</dbReference>
<reference evidence="3 4" key="1">
    <citation type="submission" date="2014-10" db="EMBL/GenBank/DDBJ databases">
        <title>Pedobacter Kyungheensis.</title>
        <authorList>
            <person name="Anderson B.M."/>
            <person name="Newman J.D."/>
        </authorList>
    </citation>
    <scope>NUCLEOTIDE SEQUENCE [LARGE SCALE GENOMIC DNA]</scope>
    <source>
        <strain evidence="3 4">KACC 16221</strain>
    </source>
</reference>
<dbReference type="RefSeq" id="WP_039476923.1">
    <property type="nucleotide sequence ID" value="NZ_JSYN01000015.1"/>
</dbReference>
<organism evidence="3 4">
    <name type="scientific">Pedobacter kyungheensis</name>
    <dbReference type="NCBI Taxonomy" id="1069985"/>
    <lineage>
        <taxon>Bacteria</taxon>
        <taxon>Pseudomonadati</taxon>
        <taxon>Bacteroidota</taxon>
        <taxon>Sphingobacteriia</taxon>
        <taxon>Sphingobacteriales</taxon>
        <taxon>Sphingobacteriaceae</taxon>
        <taxon>Pedobacter</taxon>
    </lineage>
</organism>
<dbReference type="GO" id="GO:0005975">
    <property type="term" value="P:carbohydrate metabolic process"/>
    <property type="evidence" value="ECO:0007669"/>
    <property type="project" value="InterPro"/>
</dbReference>
<protein>
    <submittedName>
        <fullName evidence="3">Glycosyl hydrolase</fullName>
    </submittedName>
</protein>
<dbReference type="OrthoDB" id="3902805at2"/>
<evidence type="ECO:0000313" key="3">
    <source>
        <dbReference type="EMBL" id="KIA93466.1"/>
    </source>
</evidence>
<dbReference type="GO" id="GO:0004553">
    <property type="term" value="F:hydrolase activity, hydrolyzing O-glycosyl compounds"/>
    <property type="evidence" value="ECO:0007669"/>
    <property type="project" value="UniProtKB-ARBA"/>
</dbReference>